<keyword evidence="1" id="KW-0732">Signal</keyword>
<dbReference type="InterPro" id="IPR025202">
    <property type="entry name" value="PLD-like_dom"/>
</dbReference>
<dbReference type="EMBL" id="AB683870">
    <property type="protein sequence ID" value="BAL15170.1"/>
    <property type="molecule type" value="Genomic_DNA"/>
</dbReference>
<accession>G5ENI0</accession>
<dbReference type="Gene3D" id="3.30.870.10">
    <property type="entry name" value="Endonuclease Chain A"/>
    <property type="match status" value="2"/>
</dbReference>
<sequence>MHRHTPSLRRPSAHLPSALAVRAAVPAALLALFAAVPASAAPAAGSGADPAPHLDAVEQTLRQVSPGLEGQVWERTAGNVLDASTPGGADWLLQTPGCWGDDKCTARPGTEQLLSKMTQNISQATRTVDISTLAPFPNGAFQDAIVSGLKTSAARGNKLKVRVLVGAAPVYHLNVLPSKYRDELVAKLGADARNVDLNVASMTTSKTAFSWNHSKLLVVDGQSVITGGINDWKDDYLETAHPVADVDLALRGPAAASAGRYLDELWSWTCQNKSNIASVWFASSNGAACMPAMAKDTAPAAPAPAPGDVPAVAVGGLGVGIKRNDPSSSFRPALPSAPDTKCVVGLHDNTNADRDYDTVNPEESALRTLISSANRHIEISQQDVNATCPPLPRYDIRVYDALAARMAAGVKVRIVVSDPANRGAVGSGGYSQIKSLSEISDTLRDRLALVTGDQGAAKATMCSNLQLATFRSSQSPTWADGHPYAQHHKVVSVDDSAFYIGSKNLYPAWLQDFGYVVESPAAAAQLNARLLAPQWQYSRATATIDHERALCQS</sequence>
<dbReference type="GO" id="GO:0030572">
    <property type="term" value="F:phosphatidyltransferase activity"/>
    <property type="evidence" value="ECO:0007669"/>
    <property type="project" value="UniProtKB-ARBA"/>
</dbReference>
<feature type="chain" id="PRO_5003476316" evidence="1">
    <location>
        <begin position="41"/>
        <end position="553"/>
    </location>
</feature>
<evidence type="ECO:0000313" key="3">
    <source>
        <dbReference type="EMBL" id="BAL15170.1"/>
    </source>
</evidence>
<dbReference type="SMART" id="SM00155">
    <property type="entry name" value="PLDc"/>
    <property type="match status" value="2"/>
</dbReference>
<dbReference type="PROSITE" id="PS50035">
    <property type="entry name" value="PLD"/>
    <property type="match status" value="2"/>
</dbReference>
<gene>
    <name evidence="3" type="primary">pld</name>
</gene>
<evidence type="ECO:0000259" key="2">
    <source>
        <dbReference type="PROSITE" id="PS50035"/>
    </source>
</evidence>
<dbReference type="InterPro" id="IPR001736">
    <property type="entry name" value="PLipase_D/transphosphatidylase"/>
</dbReference>
<dbReference type="PANTHER" id="PTHR21248">
    <property type="entry name" value="CARDIOLIPIN SYNTHASE"/>
    <property type="match status" value="1"/>
</dbReference>
<feature type="domain" description="PLD phosphodiesterase" evidence="2">
    <location>
        <begin position="482"/>
        <end position="509"/>
    </location>
</feature>
<feature type="domain" description="PLD phosphodiesterase" evidence="2">
    <location>
        <begin position="208"/>
        <end position="230"/>
    </location>
</feature>
<feature type="signal peptide" evidence="1">
    <location>
        <begin position="1"/>
        <end position="40"/>
    </location>
</feature>
<dbReference type="CDD" id="cd09108">
    <property type="entry name" value="PLDc_PMFPLD_like_1"/>
    <property type="match status" value="1"/>
</dbReference>
<dbReference type="Pfam" id="PF13091">
    <property type="entry name" value="PLDc_2"/>
    <property type="match status" value="1"/>
</dbReference>
<dbReference type="PANTHER" id="PTHR21248:SF22">
    <property type="entry name" value="PHOSPHOLIPASE D"/>
    <property type="match status" value="1"/>
</dbReference>
<dbReference type="GO" id="GO:0032049">
    <property type="term" value="P:cardiolipin biosynthetic process"/>
    <property type="evidence" value="ECO:0007669"/>
    <property type="project" value="UniProtKB-ARBA"/>
</dbReference>
<name>G5ENI0_STRVI</name>
<reference evidence="3" key="1">
    <citation type="submission" date="2011-11" db="EMBL/GenBank/DDBJ databases">
        <title>Molecular cloning of phospholipase D from Streptomyces vinaceus strain 10-1.</title>
        <authorList>
            <person name="Nakazawa Y."/>
            <person name="Uchino M."/>
            <person name="Takano K."/>
        </authorList>
    </citation>
    <scope>NUCLEOTIDE SEQUENCE</scope>
    <source>
        <strain evidence="3">10-1</strain>
    </source>
</reference>
<organism evidence="3">
    <name type="scientific">Streptomyces vinaceus</name>
    <dbReference type="NCBI Taxonomy" id="1960"/>
    <lineage>
        <taxon>Bacteria</taxon>
        <taxon>Bacillati</taxon>
        <taxon>Actinomycetota</taxon>
        <taxon>Actinomycetes</taxon>
        <taxon>Kitasatosporales</taxon>
        <taxon>Streptomycetaceae</taxon>
        <taxon>Streptomyces</taxon>
    </lineage>
</organism>
<evidence type="ECO:0000256" key="1">
    <source>
        <dbReference type="SAM" id="SignalP"/>
    </source>
</evidence>
<protein>
    <submittedName>
        <fullName evidence="3">Phospholipase D</fullName>
    </submittedName>
</protein>
<proteinExistence type="predicted"/>
<dbReference type="SUPFAM" id="SSF56024">
    <property type="entry name" value="Phospholipase D/nuclease"/>
    <property type="match status" value="2"/>
</dbReference>
<dbReference type="AlphaFoldDB" id="G5ENI0"/>
<dbReference type="CDD" id="cd09109">
    <property type="entry name" value="PLDc_PMFPLD_like_2"/>
    <property type="match status" value="1"/>
</dbReference>